<comment type="caution">
    <text evidence="1">The sequence shown here is derived from an EMBL/GenBank/DDBJ whole genome shotgun (WGS) entry which is preliminary data.</text>
</comment>
<gene>
    <name evidence="1" type="ORF">BXZ70DRAFT_93451</name>
</gene>
<organism evidence="1 2">
    <name type="scientific">Cristinia sonorae</name>
    <dbReference type="NCBI Taxonomy" id="1940300"/>
    <lineage>
        <taxon>Eukaryota</taxon>
        <taxon>Fungi</taxon>
        <taxon>Dikarya</taxon>
        <taxon>Basidiomycota</taxon>
        <taxon>Agaricomycotina</taxon>
        <taxon>Agaricomycetes</taxon>
        <taxon>Agaricomycetidae</taxon>
        <taxon>Agaricales</taxon>
        <taxon>Pleurotineae</taxon>
        <taxon>Stephanosporaceae</taxon>
        <taxon>Cristinia</taxon>
    </lineage>
</organism>
<evidence type="ECO:0000313" key="1">
    <source>
        <dbReference type="EMBL" id="KAH8101452.1"/>
    </source>
</evidence>
<dbReference type="EMBL" id="JAEVFJ010000012">
    <property type="protein sequence ID" value="KAH8101452.1"/>
    <property type="molecule type" value="Genomic_DNA"/>
</dbReference>
<keyword evidence="2" id="KW-1185">Reference proteome</keyword>
<protein>
    <submittedName>
        <fullName evidence="1">Uncharacterized protein</fullName>
    </submittedName>
</protein>
<dbReference type="AlphaFoldDB" id="A0A8K0US75"/>
<accession>A0A8K0US75</accession>
<dbReference type="Proteomes" id="UP000813824">
    <property type="component" value="Unassembled WGS sequence"/>
</dbReference>
<evidence type="ECO:0000313" key="2">
    <source>
        <dbReference type="Proteomes" id="UP000813824"/>
    </source>
</evidence>
<name>A0A8K0US75_9AGAR</name>
<sequence length="153" mass="17260">MSLLCCFRSTGGRPCHQKGSSKHRAATSSERTLDGRQRFLHRCFWLLLRPRWLDELNVKWANPGFSLTSVQVSSLLPKNPRSGAEFGKVGRSRRRWGWQNAEHRHRRSCVCVWAWRVLLGGWVWVAGGSVNFDSGTGMDFPLRVPASNPGGAL</sequence>
<proteinExistence type="predicted"/>
<reference evidence="1" key="1">
    <citation type="journal article" date="2021" name="New Phytol.">
        <title>Evolutionary innovations through gain and loss of genes in the ectomycorrhizal Boletales.</title>
        <authorList>
            <person name="Wu G."/>
            <person name="Miyauchi S."/>
            <person name="Morin E."/>
            <person name="Kuo A."/>
            <person name="Drula E."/>
            <person name="Varga T."/>
            <person name="Kohler A."/>
            <person name="Feng B."/>
            <person name="Cao Y."/>
            <person name="Lipzen A."/>
            <person name="Daum C."/>
            <person name="Hundley H."/>
            <person name="Pangilinan J."/>
            <person name="Johnson J."/>
            <person name="Barry K."/>
            <person name="LaButti K."/>
            <person name="Ng V."/>
            <person name="Ahrendt S."/>
            <person name="Min B."/>
            <person name="Choi I.G."/>
            <person name="Park H."/>
            <person name="Plett J.M."/>
            <person name="Magnuson J."/>
            <person name="Spatafora J.W."/>
            <person name="Nagy L.G."/>
            <person name="Henrissat B."/>
            <person name="Grigoriev I.V."/>
            <person name="Yang Z.L."/>
            <person name="Xu J."/>
            <person name="Martin F.M."/>
        </authorList>
    </citation>
    <scope>NUCLEOTIDE SEQUENCE</scope>
    <source>
        <strain evidence="1">KKN 215</strain>
    </source>
</reference>